<accession>A0ACB8B3C4</accession>
<keyword evidence="2" id="KW-1185">Reference proteome</keyword>
<evidence type="ECO:0000313" key="1">
    <source>
        <dbReference type="EMBL" id="KAH7919774.1"/>
    </source>
</evidence>
<reference evidence="1" key="1">
    <citation type="journal article" date="2021" name="New Phytol.">
        <title>Evolutionary innovations through gain and loss of genes in the ectomycorrhizal Boletales.</title>
        <authorList>
            <person name="Wu G."/>
            <person name="Miyauchi S."/>
            <person name="Morin E."/>
            <person name="Kuo A."/>
            <person name="Drula E."/>
            <person name="Varga T."/>
            <person name="Kohler A."/>
            <person name="Feng B."/>
            <person name="Cao Y."/>
            <person name="Lipzen A."/>
            <person name="Daum C."/>
            <person name="Hundley H."/>
            <person name="Pangilinan J."/>
            <person name="Johnson J."/>
            <person name="Barry K."/>
            <person name="LaButti K."/>
            <person name="Ng V."/>
            <person name="Ahrendt S."/>
            <person name="Min B."/>
            <person name="Choi I.G."/>
            <person name="Park H."/>
            <person name="Plett J.M."/>
            <person name="Magnuson J."/>
            <person name="Spatafora J.W."/>
            <person name="Nagy L.G."/>
            <person name="Henrissat B."/>
            <person name="Grigoriev I.V."/>
            <person name="Yang Z.L."/>
            <person name="Xu J."/>
            <person name="Martin F.M."/>
        </authorList>
    </citation>
    <scope>NUCLEOTIDE SEQUENCE</scope>
    <source>
        <strain evidence="1">KUC20120723A-06</strain>
    </source>
</reference>
<organism evidence="1 2">
    <name type="scientific">Leucogyrophana mollusca</name>
    <dbReference type="NCBI Taxonomy" id="85980"/>
    <lineage>
        <taxon>Eukaryota</taxon>
        <taxon>Fungi</taxon>
        <taxon>Dikarya</taxon>
        <taxon>Basidiomycota</taxon>
        <taxon>Agaricomycotina</taxon>
        <taxon>Agaricomycetes</taxon>
        <taxon>Agaricomycetidae</taxon>
        <taxon>Boletales</taxon>
        <taxon>Boletales incertae sedis</taxon>
        <taxon>Leucogyrophana</taxon>
    </lineage>
</organism>
<evidence type="ECO:0000313" key="2">
    <source>
        <dbReference type="Proteomes" id="UP000790709"/>
    </source>
</evidence>
<name>A0ACB8B3C4_9AGAM</name>
<dbReference type="EMBL" id="MU266631">
    <property type="protein sequence ID" value="KAH7919774.1"/>
    <property type="molecule type" value="Genomic_DNA"/>
</dbReference>
<sequence>MGGTVQTRPAPSELLGLLQAATYPELLALSLSKYSGKRRYQFIGQYDIKRHFGRSRASWEWRWKRYGRPMYRSNGACVRSRAVVNIRWYLAFAADRNDVLASWSALRFRHRRRSMPAGAYKFATANAPDVARFTNASRHFCAFCFNMSDDGTQRGKKHRRCKSWSSSVSQNPASNDSDIALLPDSYEPGPSRYVELWFHMIFILSNIPPTFRPPQPVTRRNHDRLSSQLSAGQLSADHTYVEDALPAIASPSKGDRGARLLTTARSSSHAVTLVTATASTPFRLNRKYRVRNLCQSAIDKPKLRFPPHSSHLTTRHTRSLVTTGWTT</sequence>
<proteinExistence type="predicted"/>
<comment type="caution">
    <text evidence="1">The sequence shown here is derived from an EMBL/GenBank/DDBJ whole genome shotgun (WGS) entry which is preliminary data.</text>
</comment>
<gene>
    <name evidence="1" type="ORF">BV22DRAFT_845030</name>
</gene>
<protein>
    <submittedName>
        <fullName evidence="1">Uncharacterized protein</fullName>
    </submittedName>
</protein>
<dbReference type="Proteomes" id="UP000790709">
    <property type="component" value="Unassembled WGS sequence"/>
</dbReference>